<feature type="non-terminal residue" evidence="1">
    <location>
        <position position="1"/>
    </location>
</feature>
<keyword evidence="1" id="KW-0378">Hydrolase</keyword>
<name>A0A392QIS1_9FABA</name>
<dbReference type="AlphaFoldDB" id="A0A392QIS1"/>
<keyword evidence="2" id="KW-1185">Reference proteome</keyword>
<reference evidence="1 2" key="1">
    <citation type="journal article" date="2018" name="Front. Plant Sci.">
        <title>Red Clover (Trifolium pratense) and Zigzag Clover (T. medium) - A Picture of Genomic Similarities and Differences.</title>
        <authorList>
            <person name="Dluhosova J."/>
            <person name="Istvanek J."/>
            <person name="Nedelnik J."/>
            <person name="Repkova J."/>
        </authorList>
    </citation>
    <scope>NUCLEOTIDE SEQUENCE [LARGE SCALE GENOMIC DNA]</scope>
    <source>
        <strain evidence="2">cv. 10/8</strain>
        <tissue evidence="1">Leaf</tissue>
    </source>
</reference>
<dbReference type="Proteomes" id="UP000265520">
    <property type="component" value="Unassembled WGS sequence"/>
</dbReference>
<evidence type="ECO:0000313" key="1">
    <source>
        <dbReference type="EMBL" id="MCI24281.1"/>
    </source>
</evidence>
<dbReference type="GO" id="GO:0004519">
    <property type="term" value="F:endonuclease activity"/>
    <property type="evidence" value="ECO:0007669"/>
    <property type="project" value="UniProtKB-KW"/>
</dbReference>
<proteinExistence type="predicted"/>
<keyword evidence="1" id="KW-0269">Exonuclease</keyword>
<dbReference type="EMBL" id="LXQA010140585">
    <property type="protein sequence ID" value="MCI24281.1"/>
    <property type="molecule type" value="Genomic_DNA"/>
</dbReference>
<evidence type="ECO:0000313" key="2">
    <source>
        <dbReference type="Proteomes" id="UP000265520"/>
    </source>
</evidence>
<sequence>WNLTVFGNVDHHVKSAVEEVTKVQNLIDENGMDDTLHWRDFDAQILLSKGSSYSRPVLEGESTYY</sequence>
<keyword evidence="1" id="KW-0255">Endonuclease</keyword>
<dbReference type="GO" id="GO:0004527">
    <property type="term" value="F:exonuclease activity"/>
    <property type="evidence" value="ECO:0007669"/>
    <property type="project" value="UniProtKB-KW"/>
</dbReference>
<protein>
    <submittedName>
        <fullName evidence="1">Endonuclease/exonuclease/phosphatase family protein</fullName>
    </submittedName>
</protein>
<keyword evidence="1" id="KW-0540">Nuclease</keyword>
<organism evidence="1 2">
    <name type="scientific">Trifolium medium</name>
    <dbReference type="NCBI Taxonomy" id="97028"/>
    <lineage>
        <taxon>Eukaryota</taxon>
        <taxon>Viridiplantae</taxon>
        <taxon>Streptophyta</taxon>
        <taxon>Embryophyta</taxon>
        <taxon>Tracheophyta</taxon>
        <taxon>Spermatophyta</taxon>
        <taxon>Magnoliopsida</taxon>
        <taxon>eudicotyledons</taxon>
        <taxon>Gunneridae</taxon>
        <taxon>Pentapetalae</taxon>
        <taxon>rosids</taxon>
        <taxon>fabids</taxon>
        <taxon>Fabales</taxon>
        <taxon>Fabaceae</taxon>
        <taxon>Papilionoideae</taxon>
        <taxon>50 kb inversion clade</taxon>
        <taxon>NPAAA clade</taxon>
        <taxon>Hologalegina</taxon>
        <taxon>IRL clade</taxon>
        <taxon>Trifolieae</taxon>
        <taxon>Trifolium</taxon>
    </lineage>
</organism>
<comment type="caution">
    <text evidence="1">The sequence shown here is derived from an EMBL/GenBank/DDBJ whole genome shotgun (WGS) entry which is preliminary data.</text>
</comment>
<accession>A0A392QIS1</accession>